<gene>
    <name evidence="5" type="ORF">ACFFJ8_14365</name>
</gene>
<name>A0ABV6J9L2_9BACL</name>
<evidence type="ECO:0000256" key="1">
    <source>
        <dbReference type="ARBA" id="ARBA00023015"/>
    </source>
</evidence>
<dbReference type="PANTHER" id="PTHR30204:SF94">
    <property type="entry name" value="HEAVY METAL-DEPENDENT TRANSCRIPTIONAL REGULATOR HI_0293-RELATED"/>
    <property type="match status" value="1"/>
</dbReference>
<dbReference type="InterPro" id="IPR047057">
    <property type="entry name" value="MerR_fam"/>
</dbReference>
<dbReference type="InterPro" id="IPR000551">
    <property type="entry name" value="MerR-type_HTH_dom"/>
</dbReference>
<dbReference type="Gene3D" id="1.10.1660.10">
    <property type="match status" value="1"/>
</dbReference>
<dbReference type="PRINTS" id="PR00040">
    <property type="entry name" value="HTHMERR"/>
</dbReference>
<keyword evidence="1" id="KW-0805">Transcription regulation</keyword>
<dbReference type="SMART" id="SM00422">
    <property type="entry name" value="HTH_MERR"/>
    <property type="match status" value="1"/>
</dbReference>
<accession>A0ABV6J9L2</accession>
<evidence type="ECO:0000256" key="2">
    <source>
        <dbReference type="ARBA" id="ARBA00023125"/>
    </source>
</evidence>
<organism evidence="5 6">
    <name type="scientific">Paenibacillus mendelii</name>
    <dbReference type="NCBI Taxonomy" id="206163"/>
    <lineage>
        <taxon>Bacteria</taxon>
        <taxon>Bacillati</taxon>
        <taxon>Bacillota</taxon>
        <taxon>Bacilli</taxon>
        <taxon>Bacillales</taxon>
        <taxon>Paenibacillaceae</taxon>
        <taxon>Paenibacillus</taxon>
    </lineage>
</organism>
<keyword evidence="6" id="KW-1185">Reference proteome</keyword>
<sequence length="139" mass="16236">MKISQLSKATGVSTRSIRYYEKKKLLTARRLDNDYREFEEADVKRINTIQIYLELGMSTNEILEILKCHDEYDSYDDSDGFCEEMLEAYEEKRKEIVQQIQTLTSVQHRLDQRIEQMRVRRALMSTASGSVGPTSKSTL</sequence>
<evidence type="ECO:0000313" key="6">
    <source>
        <dbReference type="Proteomes" id="UP001589818"/>
    </source>
</evidence>
<dbReference type="SUPFAM" id="SSF46955">
    <property type="entry name" value="Putative DNA-binding domain"/>
    <property type="match status" value="1"/>
</dbReference>
<dbReference type="Pfam" id="PF13411">
    <property type="entry name" value="MerR_1"/>
    <property type="match status" value="1"/>
</dbReference>
<protein>
    <submittedName>
        <fullName evidence="5">MerR family transcriptional regulator</fullName>
    </submittedName>
</protein>
<proteinExistence type="predicted"/>
<evidence type="ECO:0000256" key="3">
    <source>
        <dbReference type="ARBA" id="ARBA00023163"/>
    </source>
</evidence>
<feature type="domain" description="HTH merR-type" evidence="4">
    <location>
        <begin position="1"/>
        <end position="68"/>
    </location>
</feature>
<comment type="caution">
    <text evidence="5">The sequence shown here is derived from an EMBL/GenBank/DDBJ whole genome shotgun (WGS) entry which is preliminary data.</text>
</comment>
<dbReference type="InterPro" id="IPR009061">
    <property type="entry name" value="DNA-bd_dom_put_sf"/>
</dbReference>
<dbReference type="EMBL" id="JBHLVF010000018">
    <property type="protein sequence ID" value="MFC0392553.1"/>
    <property type="molecule type" value="Genomic_DNA"/>
</dbReference>
<evidence type="ECO:0000259" key="4">
    <source>
        <dbReference type="PROSITE" id="PS50937"/>
    </source>
</evidence>
<dbReference type="PROSITE" id="PS50937">
    <property type="entry name" value="HTH_MERR_2"/>
    <property type="match status" value="1"/>
</dbReference>
<dbReference type="RefSeq" id="WP_204822347.1">
    <property type="nucleotide sequence ID" value="NZ_JANHOF010000030.1"/>
</dbReference>
<reference evidence="5 6" key="1">
    <citation type="submission" date="2024-09" db="EMBL/GenBank/DDBJ databases">
        <authorList>
            <person name="Sun Q."/>
            <person name="Mori K."/>
        </authorList>
    </citation>
    <scope>NUCLEOTIDE SEQUENCE [LARGE SCALE GENOMIC DNA]</scope>
    <source>
        <strain evidence="5 6">CCM 4839</strain>
    </source>
</reference>
<keyword evidence="3" id="KW-0804">Transcription</keyword>
<keyword evidence="2" id="KW-0238">DNA-binding</keyword>
<dbReference type="Proteomes" id="UP001589818">
    <property type="component" value="Unassembled WGS sequence"/>
</dbReference>
<evidence type="ECO:0000313" key="5">
    <source>
        <dbReference type="EMBL" id="MFC0392553.1"/>
    </source>
</evidence>
<dbReference type="PANTHER" id="PTHR30204">
    <property type="entry name" value="REDOX-CYCLING DRUG-SENSING TRANSCRIPTIONAL ACTIVATOR SOXR"/>
    <property type="match status" value="1"/>
</dbReference>